<dbReference type="EMBL" id="VIIS01001039">
    <property type="protein sequence ID" value="KAF0302624.1"/>
    <property type="molecule type" value="Genomic_DNA"/>
</dbReference>
<evidence type="ECO:0000313" key="3">
    <source>
        <dbReference type="Proteomes" id="UP000440578"/>
    </source>
</evidence>
<sequence>MSLIHCLALCHGVTSCVAINFGAVSETTNCQLLGQRACDGLPLVADAAVDYYDVYDEPQNLIAETQTSFWGDPSCVEEGYCAVQCAAEAAGQSCTVDVSCVHLKPPGAYQCVNSTCHPSSEFWELRPGLVLPRWQLWRMDWHVVTWKRLKSGVCSLDISVKLGVGAKAVIAVGWADSDSRTRLTFDFTIWDINLFYHDANGNRKVLVRGASTSDMVTTDAFSPVKISWCEGLMTIGPDHNPIMISGQASVTQPINFVMGYSYNAPSWMYVDSGVADPWLFEDSGVAEDAVMDIPPATYVYRNITATNNITVKYDCMTGTDCAVALQGDSAAPLVLVICTGCYSNDKSSLIYAGDVEGDYEMFTTGPIVSSTEYNTFTVRYDNGQVTVYRNDATTPMYTANAPYLIQNINIIGIGGCCTRKSVRVARYDPAWRTDTWLTEGRGFSASDSLA</sequence>
<dbReference type="Proteomes" id="UP000440578">
    <property type="component" value="Unassembled WGS sequence"/>
</dbReference>
<evidence type="ECO:0000256" key="1">
    <source>
        <dbReference type="SAM" id="SignalP"/>
    </source>
</evidence>
<name>A0A6A4WFL6_AMPAM</name>
<reference evidence="2 3" key="1">
    <citation type="submission" date="2019-07" db="EMBL/GenBank/DDBJ databases">
        <title>Draft genome assembly of a fouling barnacle, Amphibalanus amphitrite (Darwin, 1854): The first reference genome for Thecostraca.</title>
        <authorList>
            <person name="Kim W."/>
        </authorList>
    </citation>
    <scope>NUCLEOTIDE SEQUENCE [LARGE SCALE GENOMIC DNA]</scope>
    <source>
        <strain evidence="2">SNU_AA5</strain>
        <tissue evidence="2">Soma without cirri and trophi</tissue>
    </source>
</reference>
<dbReference type="AlphaFoldDB" id="A0A6A4WFL6"/>
<evidence type="ECO:0008006" key="4">
    <source>
        <dbReference type="Google" id="ProtNLM"/>
    </source>
</evidence>
<keyword evidence="1" id="KW-0732">Signal</keyword>
<organism evidence="2 3">
    <name type="scientific">Amphibalanus amphitrite</name>
    <name type="common">Striped barnacle</name>
    <name type="synonym">Balanus amphitrite</name>
    <dbReference type="NCBI Taxonomy" id="1232801"/>
    <lineage>
        <taxon>Eukaryota</taxon>
        <taxon>Metazoa</taxon>
        <taxon>Ecdysozoa</taxon>
        <taxon>Arthropoda</taxon>
        <taxon>Crustacea</taxon>
        <taxon>Multicrustacea</taxon>
        <taxon>Cirripedia</taxon>
        <taxon>Thoracica</taxon>
        <taxon>Thoracicalcarea</taxon>
        <taxon>Balanomorpha</taxon>
        <taxon>Balanoidea</taxon>
        <taxon>Balanidae</taxon>
        <taxon>Amphibalaninae</taxon>
        <taxon>Amphibalanus</taxon>
    </lineage>
</organism>
<proteinExistence type="predicted"/>
<comment type="caution">
    <text evidence="2">The sequence shown here is derived from an EMBL/GenBank/DDBJ whole genome shotgun (WGS) entry which is preliminary data.</text>
</comment>
<feature type="signal peptide" evidence="1">
    <location>
        <begin position="1"/>
        <end position="18"/>
    </location>
</feature>
<keyword evidence="3" id="KW-1185">Reference proteome</keyword>
<evidence type="ECO:0000313" key="2">
    <source>
        <dbReference type="EMBL" id="KAF0302624.1"/>
    </source>
</evidence>
<gene>
    <name evidence="2" type="ORF">FJT64_025272</name>
</gene>
<feature type="chain" id="PRO_5025456127" description="Farnesoic acid O-methyl transferase domain-containing protein" evidence="1">
    <location>
        <begin position="19"/>
        <end position="450"/>
    </location>
</feature>
<protein>
    <recommendedName>
        <fullName evidence="4">Farnesoic acid O-methyl transferase domain-containing protein</fullName>
    </recommendedName>
</protein>
<accession>A0A6A4WFL6</accession>